<evidence type="ECO:0000256" key="2">
    <source>
        <dbReference type="ARBA" id="ARBA00022840"/>
    </source>
</evidence>
<dbReference type="NCBIfam" id="TIGR00229">
    <property type="entry name" value="sensory_box"/>
    <property type="match status" value="2"/>
</dbReference>
<dbReference type="GO" id="GO:0005524">
    <property type="term" value="F:ATP binding"/>
    <property type="evidence" value="ECO:0007669"/>
    <property type="project" value="UniProtKB-KW"/>
</dbReference>
<dbReference type="SMART" id="SM00091">
    <property type="entry name" value="PAS"/>
    <property type="match status" value="2"/>
</dbReference>
<keyword evidence="4" id="KW-0238">DNA-binding</keyword>
<dbReference type="PANTHER" id="PTHR32071">
    <property type="entry name" value="TRANSCRIPTIONAL REGULATORY PROTEIN"/>
    <property type="match status" value="1"/>
</dbReference>
<keyword evidence="1" id="KW-0547">Nucleotide-binding</keyword>
<dbReference type="PANTHER" id="PTHR32071:SF113">
    <property type="entry name" value="ALGINATE BIOSYNTHESIS TRANSCRIPTIONAL REGULATORY PROTEIN ALGB"/>
    <property type="match status" value="1"/>
</dbReference>
<dbReference type="Gene3D" id="1.10.8.60">
    <property type="match status" value="1"/>
</dbReference>
<dbReference type="InterPro" id="IPR002197">
    <property type="entry name" value="HTH_Fis"/>
</dbReference>
<dbReference type="InterPro" id="IPR000014">
    <property type="entry name" value="PAS"/>
</dbReference>
<feature type="domain" description="PAC" evidence="8">
    <location>
        <begin position="220"/>
        <end position="272"/>
    </location>
</feature>
<feature type="domain" description="PAS" evidence="7">
    <location>
        <begin position="20"/>
        <end position="90"/>
    </location>
</feature>
<dbReference type="InterPro" id="IPR001610">
    <property type="entry name" value="PAC"/>
</dbReference>
<dbReference type="InterPro" id="IPR058031">
    <property type="entry name" value="AAA_lid_NorR"/>
</dbReference>
<protein>
    <submittedName>
        <fullName evidence="9">Sigma-54-dependent Fis family transcriptional regulator</fullName>
    </submittedName>
</protein>
<keyword evidence="5" id="KW-0804">Transcription</keyword>
<dbReference type="PROSITE" id="PS00688">
    <property type="entry name" value="SIGMA54_INTERACT_3"/>
    <property type="match status" value="1"/>
</dbReference>
<dbReference type="InterPro" id="IPR009057">
    <property type="entry name" value="Homeodomain-like_sf"/>
</dbReference>
<dbReference type="Gene3D" id="3.40.50.300">
    <property type="entry name" value="P-loop containing nucleotide triphosphate hydrolases"/>
    <property type="match status" value="1"/>
</dbReference>
<accession>A0A5K7Z4A7</accession>
<keyword evidence="3" id="KW-0805">Transcription regulation</keyword>
<dbReference type="GO" id="GO:0043565">
    <property type="term" value="F:sequence-specific DNA binding"/>
    <property type="evidence" value="ECO:0007669"/>
    <property type="project" value="InterPro"/>
</dbReference>
<dbReference type="RefSeq" id="WP_155304470.1">
    <property type="nucleotide sequence ID" value="NZ_AP021875.1"/>
</dbReference>
<keyword evidence="10" id="KW-1185">Reference proteome</keyword>
<dbReference type="Pfam" id="PF25601">
    <property type="entry name" value="AAA_lid_14"/>
    <property type="match status" value="1"/>
</dbReference>
<dbReference type="GO" id="GO:0006355">
    <property type="term" value="P:regulation of DNA-templated transcription"/>
    <property type="evidence" value="ECO:0007669"/>
    <property type="project" value="InterPro"/>
</dbReference>
<evidence type="ECO:0000256" key="1">
    <source>
        <dbReference type="ARBA" id="ARBA00022741"/>
    </source>
</evidence>
<dbReference type="Pfam" id="PF13426">
    <property type="entry name" value="PAS_9"/>
    <property type="match status" value="2"/>
</dbReference>
<evidence type="ECO:0000259" key="7">
    <source>
        <dbReference type="PROSITE" id="PS50112"/>
    </source>
</evidence>
<dbReference type="PROSITE" id="PS50112">
    <property type="entry name" value="PAS"/>
    <property type="match status" value="2"/>
</dbReference>
<proteinExistence type="predicted"/>
<feature type="domain" description="PAC" evidence="8">
    <location>
        <begin position="94"/>
        <end position="146"/>
    </location>
</feature>
<dbReference type="InterPro" id="IPR025943">
    <property type="entry name" value="Sigma_54_int_dom_ATP-bd_2"/>
</dbReference>
<dbReference type="InterPro" id="IPR027417">
    <property type="entry name" value="P-loop_NTPase"/>
</dbReference>
<dbReference type="AlphaFoldDB" id="A0A5K7Z4A7"/>
<dbReference type="FunFam" id="3.40.50.300:FF:000006">
    <property type="entry name" value="DNA-binding transcriptional regulator NtrC"/>
    <property type="match status" value="1"/>
</dbReference>
<dbReference type="InterPro" id="IPR025662">
    <property type="entry name" value="Sigma_54_int_dom_ATP-bd_1"/>
</dbReference>
<dbReference type="SUPFAM" id="SSF52540">
    <property type="entry name" value="P-loop containing nucleoside triphosphate hydrolases"/>
    <property type="match status" value="1"/>
</dbReference>
<dbReference type="Gene3D" id="3.30.450.20">
    <property type="entry name" value="PAS domain"/>
    <property type="match status" value="2"/>
</dbReference>
<keyword evidence="2" id="KW-0067">ATP-binding</keyword>
<dbReference type="CDD" id="cd00009">
    <property type="entry name" value="AAA"/>
    <property type="match status" value="1"/>
</dbReference>
<dbReference type="PROSITE" id="PS00675">
    <property type="entry name" value="SIGMA54_INTERACT_1"/>
    <property type="match status" value="1"/>
</dbReference>
<gene>
    <name evidence="9" type="ORF">DSCW_29820</name>
</gene>
<evidence type="ECO:0000313" key="10">
    <source>
        <dbReference type="Proteomes" id="UP000427769"/>
    </source>
</evidence>
<dbReference type="Gene3D" id="1.10.10.60">
    <property type="entry name" value="Homeodomain-like"/>
    <property type="match status" value="1"/>
</dbReference>
<dbReference type="InterPro" id="IPR025944">
    <property type="entry name" value="Sigma_54_int_dom_CS"/>
</dbReference>
<reference evidence="9 10" key="1">
    <citation type="submission" date="2019-11" db="EMBL/GenBank/DDBJ databases">
        <title>Comparative genomics of hydrocarbon-degrading Desulfosarcina strains.</title>
        <authorList>
            <person name="Watanabe M."/>
            <person name="Kojima H."/>
            <person name="Fukui M."/>
        </authorList>
    </citation>
    <scope>NUCLEOTIDE SEQUENCE [LARGE SCALE GENOMIC DNA]</scope>
    <source>
        <strain evidence="9 10">PP31</strain>
    </source>
</reference>
<dbReference type="SMART" id="SM00382">
    <property type="entry name" value="AAA"/>
    <property type="match status" value="1"/>
</dbReference>
<evidence type="ECO:0000256" key="3">
    <source>
        <dbReference type="ARBA" id="ARBA00023015"/>
    </source>
</evidence>
<feature type="domain" description="Sigma-54 factor interaction" evidence="6">
    <location>
        <begin position="279"/>
        <end position="508"/>
    </location>
</feature>
<dbReference type="OrthoDB" id="9763792at2"/>
<dbReference type="EMBL" id="AP021875">
    <property type="protein sequence ID" value="BBO75565.1"/>
    <property type="molecule type" value="Genomic_DNA"/>
</dbReference>
<dbReference type="InterPro" id="IPR000700">
    <property type="entry name" value="PAS-assoc_C"/>
</dbReference>
<sequence>MEIEADPKELEAHLKQLQKKIDAYETIFKEIEDGYAEIDLHGRVESCNPALCRIIGYTVDELTGMDYREYMDADTAAKVYQAHNEVFKTSVPKKSFNYEITGKDASKHIVEISIALRKDDAGNPDGFRIFMRDVTERRIAEQELYNHKSRLEAIFRSVKDAIITVDPDMNIIDANESAKTICGISSDEMGGHDFSHCQWGGCQPCRDVLSETLNKKKAIYEYQVECSRRDRPHQKVILSSAPLLNGMGGFSGAVLVIRDITRINDLENELKMRHRFHNIVGKNAKMQELYKLIEDLADFETTVLIAGESGTGKELVARALHQSGRRALKPFIAVNCSALAENLLESELFGHVKGAFTGAIHNMQGRFQKAHTGTLLLDEIGDISPRIQLKLLRVLQEKTFERVGDAKEIEVDVRVIACTNQDLNEKVRRGEFREDLYYRLKVVELKVPPLRERKDDIPLLVEYFKERYQRKFNIAIPGIANDVLRTFMDYSWPGNVRELEHSMERAAVLCHGQAITLKQLPPELKESIPAGKQVHPQSTAEEPEQILSALDKTDWNKAKAARLLHISRNTLYRKMRKHGLARSTDPHR</sequence>
<dbReference type="Proteomes" id="UP000427769">
    <property type="component" value="Chromosome"/>
</dbReference>
<dbReference type="PROSITE" id="PS50045">
    <property type="entry name" value="SIGMA54_INTERACT_4"/>
    <property type="match status" value="1"/>
</dbReference>
<evidence type="ECO:0000259" key="8">
    <source>
        <dbReference type="PROSITE" id="PS50113"/>
    </source>
</evidence>
<dbReference type="SUPFAM" id="SSF46689">
    <property type="entry name" value="Homeodomain-like"/>
    <property type="match status" value="1"/>
</dbReference>
<evidence type="ECO:0000259" key="6">
    <source>
        <dbReference type="PROSITE" id="PS50045"/>
    </source>
</evidence>
<evidence type="ECO:0000313" key="9">
    <source>
        <dbReference type="EMBL" id="BBO75565.1"/>
    </source>
</evidence>
<dbReference type="SMART" id="SM00086">
    <property type="entry name" value="PAC"/>
    <property type="match status" value="2"/>
</dbReference>
<dbReference type="KEGG" id="dwd:DSCW_29820"/>
<feature type="domain" description="PAS" evidence="7">
    <location>
        <begin position="147"/>
        <end position="191"/>
    </location>
</feature>
<organism evidence="9 10">
    <name type="scientific">Desulfosarcina widdelii</name>
    <dbReference type="NCBI Taxonomy" id="947919"/>
    <lineage>
        <taxon>Bacteria</taxon>
        <taxon>Pseudomonadati</taxon>
        <taxon>Thermodesulfobacteriota</taxon>
        <taxon>Desulfobacteria</taxon>
        <taxon>Desulfobacterales</taxon>
        <taxon>Desulfosarcinaceae</taxon>
        <taxon>Desulfosarcina</taxon>
    </lineage>
</organism>
<dbReference type="InterPro" id="IPR035965">
    <property type="entry name" value="PAS-like_dom_sf"/>
</dbReference>
<evidence type="ECO:0000256" key="5">
    <source>
        <dbReference type="ARBA" id="ARBA00023163"/>
    </source>
</evidence>
<dbReference type="PROSITE" id="PS00676">
    <property type="entry name" value="SIGMA54_INTERACT_2"/>
    <property type="match status" value="1"/>
</dbReference>
<dbReference type="Pfam" id="PF00158">
    <property type="entry name" value="Sigma54_activat"/>
    <property type="match status" value="1"/>
</dbReference>
<dbReference type="PROSITE" id="PS50113">
    <property type="entry name" value="PAC"/>
    <property type="match status" value="2"/>
</dbReference>
<dbReference type="SUPFAM" id="SSF55785">
    <property type="entry name" value="PYP-like sensor domain (PAS domain)"/>
    <property type="match status" value="2"/>
</dbReference>
<dbReference type="Pfam" id="PF02954">
    <property type="entry name" value="HTH_8"/>
    <property type="match status" value="1"/>
</dbReference>
<dbReference type="PRINTS" id="PR01590">
    <property type="entry name" value="HTHFIS"/>
</dbReference>
<dbReference type="InterPro" id="IPR002078">
    <property type="entry name" value="Sigma_54_int"/>
</dbReference>
<dbReference type="CDD" id="cd00130">
    <property type="entry name" value="PAS"/>
    <property type="match status" value="2"/>
</dbReference>
<name>A0A5K7Z4A7_9BACT</name>
<evidence type="ECO:0000256" key="4">
    <source>
        <dbReference type="ARBA" id="ARBA00023125"/>
    </source>
</evidence>
<dbReference type="InterPro" id="IPR003593">
    <property type="entry name" value="AAA+_ATPase"/>
</dbReference>